<proteinExistence type="predicted"/>
<dbReference type="Proteomes" id="UP000591542">
    <property type="component" value="Unassembled WGS sequence"/>
</dbReference>
<accession>A0AC60W639</accession>
<dbReference type="EMBL" id="JACEMX010000023">
    <property type="protein sequence ID" value="MBA4462733.1"/>
    <property type="molecule type" value="Genomic_DNA"/>
</dbReference>
<evidence type="ECO:0000313" key="2">
    <source>
        <dbReference type="Proteomes" id="UP000591542"/>
    </source>
</evidence>
<evidence type="ECO:0000313" key="1">
    <source>
        <dbReference type="EMBL" id="MBA4462733.1"/>
    </source>
</evidence>
<sequence length="219" mass="25605">MMNSQQMQQMMDDPHQRNQWMNTMMDDPQMRQQMMTHMMNNPDMMNMMMNDPDMMNMMMNDPDMMNMMMNNPDMMNMMMENNIMMRGNMMMGRHMMGTDMMSQGMMSSQSSQTIPKSEDPQTRTFQISMEEVEFYAEAENEEGEEGISFVELHRWEPNIIIVNQDDTVIEISNSRKHAHTLTIPAFNVNSELLGPREGMDTITFVADTPGVFTFYCGLP</sequence>
<reference evidence="1 2" key="1">
    <citation type="journal article" date="2020" name="Appl. Environ. Microbiol.">
        <title>Genomic Characteristics of a Novel Species of Ammonia-Oxidizing Archaea from the Jiulong River Estuary.</title>
        <authorList>
            <person name="Zou D."/>
            <person name="Wan R."/>
            <person name="Han L."/>
            <person name="Xu M.N."/>
            <person name="Liu Y."/>
            <person name="Liu H."/>
            <person name="Kao S.J."/>
            <person name="Li M."/>
        </authorList>
    </citation>
    <scope>NUCLEOTIDE SEQUENCE [LARGE SCALE GENOMIC DNA]</scope>
    <source>
        <strain evidence="1">S2bin1</strain>
    </source>
</reference>
<feature type="non-terminal residue" evidence="1">
    <location>
        <position position="219"/>
    </location>
</feature>
<gene>
    <name evidence="1" type="ORF">H2B01_00925</name>
</gene>
<protein>
    <submittedName>
        <fullName evidence="1">Uncharacterized protein</fullName>
    </submittedName>
</protein>
<comment type="caution">
    <text evidence="1">The sequence shown here is derived from an EMBL/GenBank/DDBJ whole genome shotgun (WGS) entry which is preliminary data.</text>
</comment>
<organism evidence="1 2">
    <name type="scientific">Candidatus Nitrosomaritimum aestuariumsis</name>
    <dbReference type="NCBI Taxonomy" id="3342354"/>
    <lineage>
        <taxon>Archaea</taxon>
        <taxon>Nitrososphaerota</taxon>
        <taxon>Nitrososphaeria</taxon>
        <taxon>Nitrosopumilales</taxon>
        <taxon>Nitrosopumilaceae</taxon>
        <taxon>Candidatus Nitrosomaritimum</taxon>
    </lineage>
</organism>
<name>A0AC60W639_9ARCH</name>